<feature type="compositionally biased region" description="Basic and acidic residues" evidence="10">
    <location>
        <begin position="137"/>
        <end position="159"/>
    </location>
</feature>
<feature type="region of interest" description="Disordered" evidence="10">
    <location>
        <begin position="132"/>
        <end position="186"/>
    </location>
</feature>
<evidence type="ECO:0000256" key="3">
    <source>
        <dbReference type="ARBA" id="ARBA00022679"/>
    </source>
</evidence>
<evidence type="ECO:0000256" key="9">
    <source>
        <dbReference type="RuleBase" id="RU364020"/>
    </source>
</evidence>
<dbReference type="AlphaFoldDB" id="A0A3R7SHP5"/>
<evidence type="ECO:0000313" key="11">
    <source>
        <dbReference type="EMBL" id="ROT61718.1"/>
    </source>
</evidence>
<accession>A0A3R7SHP5</accession>
<evidence type="ECO:0000256" key="6">
    <source>
        <dbReference type="ARBA" id="ARBA00023034"/>
    </source>
</evidence>
<protein>
    <recommendedName>
        <fullName evidence="9">Carbohydrate sulfotransferase</fullName>
        <ecNumber evidence="9">2.8.2.-</ecNumber>
    </recommendedName>
</protein>
<reference evidence="11 12" key="1">
    <citation type="submission" date="2018-04" db="EMBL/GenBank/DDBJ databases">
        <authorList>
            <person name="Zhang X."/>
            <person name="Yuan J."/>
            <person name="Li F."/>
            <person name="Xiang J."/>
        </authorList>
    </citation>
    <scope>NUCLEOTIDE SEQUENCE [LARGE SCALE GENOMIC DNA]</scope>
    <source>
        <tissue evidence="11">Muscle</tissue>
    </source>
</reference>
<dbReference type="Pfam" id="PF03567">
    <property type="entry name" value="Sulfotransfer_2"/>
    <property type="match status" value="1"/>
</dbReference>
<keyword evidence="3 9" id="KW-0808">Transferase</keyword>
<evidence type="ECO:0000313" key="12">
    <source>
        <dbReference type="Proteomes" id="UP000283509"/>
    </source>
</evidence>
<keyword evidence="4" id="KW-0812">Transmembrane</keyword>
<dbReference type="Proteomes" id="UP000283509">
    <property type="component" value="Unassembled WGS sequence"/>
</dbReference>
<sequence>MLKLSLFEQSCPLLSIADLSINFQPPAAPSASVAMGFLNTRKNAYLFFLASTAVLIYTTQRDLVDLFVGGRAPYVLPKSSSPDVLQDLRQLKAKERTNVKNKLNRTNNVKGVRTSTPVLKLSYGAALRNIRRRHFEKPRGRDGGKGEGARPGRLHHLDEELPPPRPLQRGQPEDPQEYTEGEAGEEEVRFGATHNRVFELYPGPEDEAERSRVMQESVRVIIVRHPFVRLLSAYRDKMIKKNPIPVKFKFRELQKYIIAKYRGSNSTDNSSFPSFAEFVQHVIDSTEDYVTPKDWTDNVKCWLPYWVHCGVCSSDYNIIMKLESMKEDEQFLITLSRLEELKNVGSWVHLKGSSSADLAKEYYKDVTRRQMQELYQRYQQDFELFQYDIDDFLAIAKDE</sequence>
<evidence type="ECO:0000256" key="4">
    <source>
        <dbReference type="ARBA" id="ARBA00022692"/>
    </source>
</evidence>
<keyword evidence="9" id="KW-0735">Signal-anchor</keyword>
<keyword evidence="5" id="KW-1133">Transmembrane helix</keyword>
<dbReference type="InterPro" id="IPR005331">
    <property type="entry name" value="Sulfotransferase"/>
</dbReference>
<keyword evidence="12" id="KW-1185">Reference proteome</keyword>
<name>A0A3R7SHP5_PENVA</name>
<proteinExistence type="inferred from homology"/>
<reference evidence="11 12" key="2">
    <citation type="submission" date="2019-01" db="EMBL/GenBank/DDBJ databases">
        <title>The decoding of complex shrimp genome reveals the adaptation for benthos swimmer, frequently molting mechanism and breeding impact on genome.</title>
        <authorList>
            <person name="Sun Y."/>
            <person name="Gao Y."/>
            <person name="Yu Y."/>
        </authorList>
    </citation>
    <scope>NUCLEOTIDE SEQUENCE [LARGE SCALE GENOMIC DNA]</scope>
    <source>
        <tissue evidence="11">Muscle</tissue>
    </source>
</reference>
<dbReference type="GO" id="GO:0016051">
    <property type="term" value="P:carbohydrate biosynthetic process"/>
    <property type="evidence" value="ECO:0007669"/>
    <property type="project" value="InterPro"/>
</dbReference>
<comment type="caution">
    <text evidence="11">The sequence shown here is derived from an EMBL/GenBank/DDBJ whole genome shotgun (WGS) entry which is preliminary data.</text>
</comment>
<dbReference type="GO" id="GO:0008146">
    <property type="term" value="F:sulfotransferase activity"/>
    <property type="evidence" value="ECO:0007669"/>
    <property type="project" value="InterPro"/>
</dbReference>
<gene>
    <name evidence="11" type="ORF">C7M84_020458</name>
</gene>
<keyword evidence="9" id="KW-0119">Carbohydrate metabolism</keyword>
<dbReference type="EMBL" id="QCYY01004011">
    <property type="protein sequence ID" value="ROT61718.1"/>
    <property type="molecule type" value="Genomic_DNA"/>
</dbReference>
<organism evidence="11 12">
    <name type="scientific">Penaeus vannamei</name>
    <name type="common">Whiteleg shrimp</name>
    <name type="synonym">Litopenaeus vannamei</name>
    <dbReference type="NCBI Taxonomy" id="6689"/>
    <lineage>
        <taxon>Eukaryota</taxon>
        <taxon>Metazoa</taxon>
        <taxon>Ecdysozoa</taxon>
        <taxon>Arthropoda</taxon>
        <taxon>Crustacea</taxon>
        <taxon>Multicrustacea</taxon>
        <taxon>Malacostraca</taxon>
        <taxon>Eumalacostraca</taxon>
        <taxon>Eucarida</taxon>
        <taxon>Decapoda</taxon>
        <taxon>Dendrobranchiata</taxon>
        <taxon>Penaeoidea</taxon>
        <taxon>Penaeidae</taxon>
        <taxon>Penaeus</taxon>
    </lineage>
</organism>
<evidence type="ECO:0000256" key="1">
    <source>
        <dbReference type="ARBA" id="ARBA00004323"/>
    </source>
</evidence>
<comment type="similarity">
    <text evidence="2 9">Belongs to the sulfotransferase 2 family.</text>
</comment>
<dbReference type="PANTHER" id="PTHR12137:SF63">
    <property type="entry name" value="CARBOHYDRATE SULFOTRANSFERASE"/>
    <property type="match status" value="1"/>
</dbReference>
<dbReference type="InterPro" id="IPR018011">
    <property type="entry name" value="Carb_sulfotrans_8-10"/>
</dbReference>
<comment type="subcellular location">
    <subcellularLocation>
        <location evidence="1 9">Golgi apparatus membrane</location>
        <topology evidence="1 9">Single-pass type II membrane protein</topology>
    </subcellularLocation>
</comment>
<keyword evidence="8 9" id="KW-0325">Glycoprotein</keyword>
<dbReference type="GO" id="GO:0000139">
    <property type="term" value="C:Golgi membrane"/>
    <property type="evidence" value="ECO:0007669"/>
    <property type="project" value="UniProtKB-SubCell"/>
</dbReference>
<evidence type="ECO:0000256" key="8">
    <source>
        <dbReference type="ARBA" id="ARBA00023180"/>
    </source>
</evidence>
<dbReference type="EC" id="2.8.2.-" evidence="9"/>
<dbReference type="PANTHER" id="PTHR12137">
    <property type="entry name" value="CARBOHYDRATE SULFOTRANSFERASE"/>
    <property type="match status" value="1"/>
</dbReference>
<dbReference type="OrthoDB" id="2019940at2759"/>
<evidence type="ECO:0000256" key="2">
    <source>
        <dbReference type="ARBA" id="ARBA00006339"/>
    </source>
</evidence>
<keyword evidence="6 9" id="KW-0333">Golgi apparatus</keyword>
<evidence type="ECO:0000256" key="10">
    <source>
        <dbReference type="SAM" id="MobiDB-lite"/>
    </source>
</evidence>
<feature type="compositionally biased region" description="Acidic residues" evidence="10">
    <location>
        <begin position="174"/>
        <end position="185"/>
    </location>
</feature>
<evidence type="ECO:0000256" key="7">
    <source>
        <dbReference type="ARBA" id="ARBA00023136"/>
    </source>
</evidence>
<evidence type="ECO:0000256" key="5">
    <source>
        <dbReference type="ARBA" id="ARBA00022989"/>
    </source>
</evidence>
<keyword evidence="7" id="KW-0472">Membrane</keyword>
<dbReference type="STRING" id="6689.A0A3R7SHP5"/>